<dbReference type="Proteomes" id="UP000006643">
    <property type="component" value="Unassembled WGS sequence"/>
</dbReference>
<feature type="region of interest" description="Disordered" evidence="9">
    <location>
        <begin position="717"/>
        <end position="746"/>
    </location>
</feature>
<dbReference type="PROSITE" id="PS51437">
    <property type="entry name" value="CG_1"/>
    <property type="match status" value="1"/>
</dbReference>
<dbReference type="KEGG" id="pif:PITG_00215"/>
<evidence type="ECO:0000313" key="12">
    <source>
        <dbReference type="Proteomes" id="UP000006643"/>
    </source>
</evidence>
<evidence type="ECO:0000256" key="6">
    <source>
        <dbReference type="ARBA" id="ARBA00023242"/>
    </source>
</evidence>
<dbReference type="PANTHER" id="PTHR23335">
    <property type="entry name" value="CALMODULIN-BINDING TRANSCRIPTION ACTIVATOR CAMTA"/>
    <property type="match status" value="1"/>
</dbReference>
<dbReference type="Pfam" id="PF00612">
    <property type="entry name" value="IQ"/>
    <property type="match status" value="2"/>
</dbReference>
<dbReference type="OrthoDB" id="407555at2759"/>
<gene>
    <name evidence="11" type="ORF">PITG_00215</name>
</gene>
<proteinExistence type="inferred from homology"/>
<dbReference type="OMA" id="FARMKTH"/>
<dbReference type="VEuPathDB" id="FungiDB:PITG_00215"/>
<reference evidence="12" key="1">
    <citation type="journal article" date="2009" name="Nature">
        <title>Genome sequence and analysis of the Irish potato famine pathogen Phytophthora infestans.</title>
        <authorList>
            <consortium name="The Broad Institute Genome Sequencing Platform"/>
            <person name="Haas B.J."/>
            <person name="Kamoun S."/>
            <person name="Zody M.C."/>
            <person name="Jiang R.H."/>
            <person name="Handsaker R.E."/>
            <person name="Cano L.M."/>
            <person name="Grabherr M."/>
            <person name="Kodira C.D."/>
            <person name="Raffaele S."/>
            <person name="Torto-Alalibo T."/>
            <person name="Bozkurt T.O."/>
            <person name="Ah-Fong A.M."/>
            <person name="Alvarado L."/>
            <person name="Anderson V.L."/>
            <person name="Armstrong M.R."/>
            <person name="Avrova A."/>
            <person name="Baxter L."/>
            <person name="Beynon J."/>
            <person name="Boevink P.C."/>
            <person name="Bollmann S.R."/>
            <person name="Bos J.I."/>
            <person name="Bulone V."/>
            <person name="Cai G."/>
            <person name="Cakir C."/>
            <person name="Carrington J.C."/>
            <person name="Chawner M."/>
            <person name="Conti L."/>
            <person name="Costanzo S."/>
            <person name="Ewan R."/>
            <person name="Fahlgren N."/>
            <person name="Fischbach M.A."/>
            <person name="Fugelstad J."/>
            <person name="Gilroy E.M."/>
            <person name="Gnerre S."/>
            <person name="Green P.J."/>
            <person name="Grenville-Briggs L.J."/>
            <person name="Griffith J."/>
            <person name="Grunwald N.J."/>
            <person name="Horn K."/>
            <person name="Horner N.R."/>
            <person name="Hu C.H."/>
            <person name="Huitema E."/>
            <person name="Jeong D.H."/>
            <person name="Jones A.M."/>
            <person name="Jones J.D."/>
            <person name="Jones R.W."/>
            <person name="Karlsson E.K."/>
            <person name="Kunjeti S.G."/>
            <person name="Lamour K."/>
            <person name="Liu Z."/>
            <person name="Ma L."/>
            <person name="Maclean D."/>
            <person name="Chibucos M.C."/>
            <person name="McDonald H."/>
            <person name="McWalters J."/>
            <person name="Meijer H.J."/>
            <person name="Morgan W."/>
            <person name="Morris P.F."/>
            <person name="Munro C.A."/>
            <person name="O'Neill K."/>
            <person name="Ospina-Giraldo M."/>
            <person name="Pinzon A."/>
            <person name="Pritchard L."/>
            <person name="Ramsahoye B."/>
            <person name="Ren Q."/>
            <person name="Restrepo S."/>
            <person name="Roy S."/>
            <person name="Sadanandom A."/>
            <person name="Savidor A."/>
            <person name="Schornack S."/>
            <person name="Schwartz D.C."/>
            <person name="Schumann U.D."/>
            <person name="Schwessinger B."/>
            <person name="Seyer L."/>
            <person name="Sharpe T."/>
            <person name="Silvar C."/>
            <person name="Song J."/>
            <person name="Studholme D.J."/>
            <person name="Sykes S."/>
            <person name="Thines M."/>
            <person name="van de Vondervoort P.J."/>
            <person name="Phuntumart V."/>
            <person name="Wawra S."/>
            <person name="Weide R."/>
            <person name="Win J."/>
            <person name="Young C."/>
            <person name="Zhou S."/>
            <person name="Fry W."/>
            <person name="Meyers B.C."/>
            <person name="van West P."/>
            <person name="Ristaino J."/>
            <person name="Govers F."/>
            <person name="Birch P.R."/>
            <person name="Whisson S.C."/>
            <person name="Judelson H.S."/>
            <person name="Nusbaum C."/>
        </authorList>
    </citation>
    <scope>NUCLEOTIDE SEQUENCE [LARGE SCALE GENOMIC DNA]</scope>
    <source>
        <strain evidence="12">T30-4</strain>
    </source>
</reference>
<dbReference type="GO" id="GO:0005634">
    <property type="term" value="C:nucleus"/>
    <property type="evidence" value="ECO:0007669"/>
    <property type="project" value="UniProtKB-SubCell"/>
</dbReference>
<dbReference type="SUPFAM" id="SSF52540">
    <property type="entry name" value="P-loop containing nucleoside triphosphate hydrolases"/>
    <property type="match status" value="1"/>
</dbReference>
<feature type="compositionally biased region" description="Low complexity" evidence="9">
    <location>
        <begin position="661"/>
        <end position="676"/>
    </location>
</feature>
<evidence type="ECO:0000256" key="5">
    <source>
        <dbReference type="ARBA" id="ARBA00023163"/>
    </source>
</evidence>
<evidence type="ECO:0000256" key="1">
    <source>
        <dbReference type="ARBA" id="ARBA00004123"/>
    </source>
</evidence>
<feature type="domain" description="CG-1" evidence="10">
    <location>
        <begin position="11"/>
        <end position="139"/>
    </location>
</feature>
<feature type="region of interest" description="Disordered" evidence="9">
    <location>
        <begin position="142"/>
        <end position="173"/>
    </location>
</feature>
<dbReference type="Gene3D" id="2.60.40.10">
    <property type="entry name" value="Immunoglobulins"/>
    <property type="match status" value="1"/>
</dbReference>
<sequence length="958" mass="106036">MDSGDGIQTRAASLRQEATRRWLVKDELVFLLQHYKLVGVPILHSLQLRPPSGTLLFYNTLKISDYKKDGWHWQKRKDKSGRVREDRAKLVINREVIILGTYVHSADTSTFHRRIYSVRDSNDSIVLVHYFDEVNKEPVLRQFSSTSSKSRQNTNKGVKRSLPQLSPPKPIPSEETVDSIMKNCFEMDFEPQTALYQTSSLSMSDADLLLLKDSTMDCLSADDLFKDLASPEKYTSGLSGQQTFELVEISDFSPDWDFGDGGAKILICLAAKLPKGMAQDPMKLFVQFGAKRVRAEKVSDTVLRCTAPSSLEVGGVDMFVCHCGGSQECIQLSHKKQFTYRSHYQVSPSLIGDIARDKRLYHRPNLSTFVESDLDERQCKIRVVERLSEFHHAIRTKTTEPAPKAALSLTGSSNGDGNIPPPREENASLPVTLPTSGSPTSQVQPIAQSNVKAEPPDESTSSSEISTALDDCTIETLSDNDLEQLSEKLLERVVRQLITVAHTSEELLEELNSLDETGLSLLHYVSFYNYSQLVPVLVAHGAHINQQSTQGQTALHLAAGCGHDEVVDVLLQSGADLQVRDFDGLTAADRAEKSGHAHVAAKLHRHMGDEPNDLGAVDEIYGFGGSPMEIDDAPTPYTDAGDMGLLAENDDVMSNVRPPRSHSNSCESPSESNLSSKATSYVGENQEHNRKLLLGAFSTMSLHDKCALSLTISRDSGGHVSRRRESSVGENIPINSPSSSTGTSVGFGSSPASMVGMDANLVGGRLVLAGNENDSDVQSMIAEDEEGLNKLQAAMELMGPEERQSLEDEVKVLQHGIRAWLLKRNCKNMRETTKQLREATQSIEDQQKQQEALSERERAAVTVQAATRSMLARRSFLQTRHVTIKFQAATRGVLCRKNFARMKAHALASLVIQRNVREWWNKQPAATRIDKEIDDQEKDSQEEKAPIPEDAYEAQHSL</sequence>
<organism evidence="11 12">
    <name type="scientific">Phytophthora infestans (strain T30-4)</name>
    <name type="common">Potato late blight agent</name>
    <dbReference type="NCBI Taxonomy" id="403677"/>
    <lineage>
        <taxon>Eukaryota</taxon>
        <taxon>Sar</taxon>
        <taxon>Stramenopiles</taxon>
        <taxon>Oomycota</taxon>
        <taxon>Peronosporomycetes</taxon>
        <taxon>Peronosporales</taxon>
        <taxon>Peronosporaceae</taxon>
        <taxon>Phytophthora</taxon>
    </lineage>
</organism>
<dbReference type="Pfam" id="PF03859">
    <property type="entry name" value="CG-1"/>
    <property type="match status" value="1"/>
</dbReference>
<dbReference type="GO" id="GO:0003712">
    <property type="term" value="F:transcription coregulator activity"/>
    <property type="evidence" value="ECO:0007669"/>
    <property type="project" value="TreeGrafter"/>
</dbReference>
<comment type="similarity">
    <text evidence="2">Belongs to the CAMTA family.</text>
</comment>
<dbReference type="PROSITE" id="PS50096">
    <property type="entry name" value="IQ"/>
    <property type="match status" value="2"/>
</dbReference>
<dbReference type="eggNOG" id="KOG0520">
    <property type="taxonomic scope" value="Eukaryota"/>
</dbReference>
<dbReference type="InterPro" id="IPR000048">
    <property type="entry name" value="IQ_motif_EF-hand-BS"/>
</dbReference>
<dbReference type="RefSeq" id="XP_002908839.1">
    <property type="nucleotide sequence ID" value="XM_002908793.1"/>
</dbReference>
<comment type="subcellular location">
    <subcellularLocation>
        <location evidence="1">Nucleus</location>
    </subcellularLocation>
</comment>
<dbReference type="InterPro" id="IPR036770">
    <property type="entry name" value="Ankyrin_rpt-contain_sf"/>
</dbReference>
<evidence type="ECO:0000256" key="4">
    <source>
        <dbReference type="ARBA" id="ARBA00023159"/>
    </source>
</evidence>
<keyword evidence="8" id="KW-0175">Coiled coil</keyword>
<feature type="compositionally biased region" description="Basic and acidic residues" evidence="9">
    <location>
        <begin position="938"/>
        <end position="947"/>
    </location>
</feature>
<feature type="repeat" description="ANK" evidence="7">
    <location>
        <begin position="517"/>
        <end position="549"/>
    </location>
</feature>
<keyword evidence="4" id="KW-0010">Activator</keyword>
<evidence type="ECO:0000256" key="2">
    <source>
        <dbReference type="ARBA" id="ARBA00008267"/>
    </source>
</evidence>
<keyword evidence="5" id="KW-0804">Transcription</keyword>
<dbReference type="InterPro" id="IPR014756">
    <property type="entry name" value="Ig_E-set"/>
</dbReference>
<evidence type="ECO:0000256" key="7">
    <source>
        <dbReference type="PROSITE-ProRule" id="PRU00023"/>
    </source>
</evidence>
<feature type="region of interest" description="Disordered" evidence="9">
    <location>
        <begin position="927"/>
        <end position="958"/>
    </location>
</feature>
<dbReference type="Gene3D" id="4.10.270.10">
    <property type="entry name" value="Myosin, subunit A"/>
    <property type="match status" value="1"/>
</dbReference>
<dbReference type="eggNOG" id="KOG0817">
    <property type="taxonomic scope" value="Eukaryota"/>
</dbReference>
<keyword evidence="6" id="KW-0539">Nucleus</keyword>
<dbReference type="SMART" id="SM01076">
    <property type="entry name" value="CG-1"/>
    <property type="match status" value="1"/>
</dbReference>
<dbReference type="Pfam" id="PF12796">
    <property type="entry name" value="Ank_2"/>
    <property type="match status" value="1"/>
</dbReference>
<dbReference type="EMBL" id="DS028118">
    <property type="protein sequence ID" value="EEY57653.1"/>
    <property type="molecule type" value="Genomic_DNA"/>
</dbReference>
<dbReference type="InParanoid" id="D0MQ84"/>
<feature type="region of interest" description="Disordered" evidence="9">
    <location>
        <begin position="395"/>
        <end position="466"/>
    </location>
</feature>
<protein>
    <submittedName>
        <fullName evidence="11">Calmodulin-binding transcription activator, putative</fullName>
    </submittedName>
</protein>
<dbReference type="PROSITE" id="PS50297">
    <property type="entry name" value="ANK_REP_REGION"/>
    <property type="match status" value="1"/>
</dbReference>
<dbReference type="HOGENOM" id="CLU_006458_0_0_1"/>
<dbReference type="InterPro" id="IPR005559">
    <property type="entry name" value="CG-1_dom"/>
</dbReference>
<name>D0MQ84_PHYIT</name>
<evidence type="ECO:0000313" key="11">
    <source>
        <dbReference type="EMBL" id="EEY57653.1"/>
    </source>
</evidence>
<feature type="compositionally biased region" description="Polar residues" evidence="9">
    <location>
        <begin position="142"/>
        <end position="156"/>
    </location>
</feature>
<keyword evidence="12" id="KW-1185">Reference proteome</keyword>
<feature type="compositionally biased region" description="Polar residues" evidence="9">
    <location>
        <begin position="433"/>
        <end position="451"/>
    </location>
</feature>
<dbReference type="AlphaFoldDB" id="D0MQ84"/>
<dbReference type="SMART" id="SM00015">
    <property type="entry name" value="IQ"/>
    <property type="match status" value="4"/>
</dbReference>
<dbReference type="GO" id="GO:0003690">
    <property type="term" value="F:double-stranded DNA binding"/>
    <property type="evidence" value="ECO:0007669"/>
    <property type="project" value="TreeGrafter"/>
</dbReference>
<dbReference type="GO" id="GO:0006357">
    <property type="term" value="P:regulation of transcription by RNA polymerase II"/>
    <property type="evidence" value="ECO:0007669"/>
    <property type="project" value="TreeGrafter"/>
</dbReference>
<feature type="compositionally biased region" description="Low complexity" evidence="9">
    <location>
        <begin position="736"/>
        <end position="746"/>
    </location>
</feature>
<dbReference type="PROSITE" id="PS50088">
    <property type="entry name" value="ANK_REPEAT"/>
    <property type="match status" value="2"/>
</dbReference>
<evidence type="ECO:0000256" key="8">
    <source>
        <dbReference type="SAM" id="Coils"/>
    </source>
</evidence>
<dbReference type="InterPro" id="IPR013783">
    <property type="entry name" value="Ig-like_fold"/>
</dbReference>
<dbReference type="InterPro" id="IPR027417">
    <property type="entry name" value="P-loop_NTPase"/>
</dbReference>
<dbReference type="SUPFAM" id="SSF48403">
    <property type="entry name" value="Ankyrin repeat"/>
    <property type="match status" value="1"/>
</dbReference>
<accession>D0MQ84</accession>
<dbReference type="SMART" id="SM00248">
    <property type="entry name" value="ANK"/>
    <property type="match status" value="3"/>
</dbReference>
<dbReference type="SUPFAM" id="SSF81296">
    <property type="entry name" value="E set domains"/>
    <property type="match status" value="1"/>
</dbReference>
<dbReference type="STRING" id="403677.D0MQ84"/>
<dbReference type="Gene3D" id="1.25.40.20">
    <property type="entry name" value="Ankyrin repeat-containing domain"/>
    <property type="match status" value="1"/>
</dbReference>
<feature type="coiled-coil region" evidence="8">
    <location>
        <begin position="826"/>
        <end position="856"/>
    </location>
</feature>
<keyword evidence="3 7" id="KW-0040">ANK repeat</keyword>
<dbReference type="GeneID" id="9476889"/>
<dbReference type="PANTHER" id="PTHR23335:SF1">
    <property type="entry name" value="CALMODULIN-BINDING TRANSCRIPTION ACTIVATOR, ISOFORM F"/>
    <property type="match status" value="1"/>
</dbReference>
<feature type="repeat" description="ANK" evidence="7">
    <location>
        <begin position="550"/>
        <end position="582"/>
    </location>
</feature>
<evidence type="ECO:0000256" key="3">
    <source>
        <dbReference type="ARBA" id="ARBA00023043"/>
    </source>
</evidence>
<feature type="region of interest" description="Disordered" evidence="9">
    <location>
        <begin position="653"/>
        <end position="679"/>
    </location>
</feature>
<dbReference type="InterPro" id="IPR002110">
    <property type="entry name" value="Ankyrin_rpt"/>
</dbReference>
<evidence type="ECO:0000259" key="10">
    <source>
        <dbReference type="PROSITE" id="PS51437"/>
    </source>
</evidence>
<evidence type="ECO:0000256" key="9">
    <source>
        <dbReference type="SAM" id="MobiDB-lite"/>
    </source>
</evidence>